<name>A0AAE0T3B6_9BIVA</name>
<accession>A0AAE0T3B6</accession>
<dbReference type="Proteomes" id="UP001195483">
    <property type="component" value="Unassembled WGS sequence"/>
</dbReference>
<feature type="compositionally biased region" description="Basic and acidic residues" evidence="1">
    <location>
        <begin position="35"/>
        <end position="49"/>
    </location>
</feature>
<keyword evidence="3" id="KW-1185">Reference proteome</keyword>
<feature type="region of interest" description="Disordered" evidence="1">
    <location>
        <begin position="1"/>
        <end position="50"/>
    </location>
</feature>
<gene>
    <name evidence="2" type="ORF">CHS0354_017176</name>
</gene>
<sequence length="76" mass="8408">MILTDNDDDYNDPNSNVADSNDDDYSDPDPNVADSVHDDYNDSDCKDADSDVSNDIVLVGLIHCIEDRSKEDIGKK</sequence>
<reference evidence="2" key="2">
    <citation type="journal article" date="2021" name="Genome Biol. Evol.">
        <title>Developing a high-quality reference genome for a parasitic bivalve with doubly uniparental inheritance (Bivalvia: Unionida).</title>
        <authorList>
            <person name="Smith C.H."/>
        </authorList>
    </citation>
    <scope>NUCLEOTIDE SEQUENCE</scope>
    <source>
        <strain evidence="2">CHS0354</strain>
        <tissue evidence="2">Mantle</tissue>
    </source>
</reference>
<dbReference type="AlphaFoldDB" id="A0AAE0T3B6"/>
<organism evidence="2 3">
    <name type="scientific">Potamilus streckersoni</name>
    <dbReference type="NCBI Taxonomy" id="2493646"/>
    <lineage>
        <taxon>Eukaryota</taxon>
        <taxon>Metazoa</taxon>
        <taxon>Spiralia</taxon>
        <taxon>Lophotrochozoa</taxon>
        <taxon>Mollusca</taxon>
        <taxon>Bivalvia</taxon>
        <taxon>Autobranchia</taxon>
        <taxon>Heteroconchia</taxon>
        <taxon>Palaeoheterodonta</taxon>
        <taxon>Unionida</taxon>
        <taxon>Unionoidea</taxon>
        <taxon>Unionidae</taxon>
        <taxon>Ambleminae</taxon>
        <taxon>Lampsilini</taxon>
        <taxon>Potamilus</taxon>
    </lineage>
</organism>
<feature type="compositionally biased region" description="Acidic residues" evidence="1">
    <location>
        <begin position="1"/>
        <end position="11"/>
    </location>
</feature>
<proteinExistence type="predicted"/>
<evidence type="ECO:0000313" key="2">
    <source>
        <dbReference type="EMBL" id="KAK3602733.1"/>
    </source>
</evidence>
<comment type="caution">
    <text evidence="2">The sequence shown here is derived from an EMBL/GenBank/DDBJ whole genome shotgun (WGS) entry which is preliminary data.</text>
</comment>
<evidence type="ECO:0000313" key="3">
    <source>
        <dbReference type="Proteomes" id="UP001195483"/>
    </source>
</evidence>
<reference evidence="2" key="1">
    <citation type="journal article" date="2021" name="Genome Biol. Evol.">
        <title>A High-Quality Reference Genome for a Parasitic Bivalve with Doubly Uniparental Inheritance (Bivalvia: Unionida).</title>
        <authorList>
            <person name="Smith C.H."/>
        </authorList>
    </citation>
    <scope>NUCLEOTIDE SEQUENCE</scope>
    <source>
        <strain evidence="2">CHS0354</strain>
    </source>
</reference>
<evidence type="ECO:0000256" key="1">
    <source>
        <dbReference type="SAM" id="MobiDB-lite"/>
    </source>
</evidence>
<protein>
    <submittedName>
        <fullName evidence="2">Uncharacterized protein</fullName>
    </submittedName>
</protein>
<reference evidence="2" key="3">
    <citation type="submission" date="2023-05" db="EMBL/GenBank/DDBJ databases">
        <authorList>
            <person name="Smith C.H."/>
        </authorList>
    </citation>
    <scope>NUCLEOTIDE SEQUENCE</scope>
    <source>
        <strain evidence="2">CHS0354</strain>
        <tissue evidence="2">Mantle</tissue>
    </source>
</reference>
<dbReference type="EMBL" id="JAEAOA010001055">
    <property type="protein sequence ID" value="KAK3602733.1"/>
    <property type="molecule type" value="Genomic_DNA"/>
</dbReference>